<organism evidence="2">
    <name type="scientific">marine sediment metagenome</name>
    <dbReference type="NCBI Taxonomy" id="412755"/>
    <lineage>
        <taxon>unclassified sequences</taxon>
        <taxon>metagenomes</taxon>
        <taxon>ecological metagenomes</taxon>
    </lineage>
</organism>
<evidence type="ECO:0000259" key="1">
    <source>
        <dbReference type="Pfam" id="PF15976"/>
    </source>
</evidence>
<proteinExistence type="predicted"/>
<gene>
    <name evidence="2" type="ORF">LCGC14_1129580</name>
</gene>
<dbReference type="Pfam" id="PF15976">
    <property type="entry name" value="CooC_C"/>
    <property type="match status" value="1"/>
</dbReference>
<protein>
    <recommendedName>
        <fullName evidence="1">Pilus assembly protein C-terminal domain-containing protein</fullName>
    </recommendedName>
</protein>
<sequence>SDDARDSGYRIRVNSQPFDRIKPGYTSAVGVAPYDEYEIDLEPENAPPFEVDTAIQKVTLYPGNVAYFSYEAVSSFAMFGQMVDDAGDPIANGRVKSDNDLSLTDEQGFFLITVSPETTLEMRLPDGQICADHRVSNLIKGHRPDKLLKIGAIKCLPSAAAEKPK</sequence>
<name>A0A0F9Q7D4_9ZZZZ</name>
<evidence type="ECO:0000313" key="2">
    <source>
        <dbReference type="EMBL" id="KKN01263.1"/>
    </source>
</evidence>
<reference evidence="2" key="1">
    <citation type="journal article" date="2015" name="Nature">
        <title>Complex archaea that bridge the gap between prokaryotes and eukaryotes.</title>
        <authorList>
            <person name="Spang A."/>
            <person name="Saw J.H."/>
            <person name="Jorgensen S.L."/>
            <person name="Zaremba-Niedzwiedzka K."/>
            <person name="Martijn J."/>
            <person name="Lind A.E."/>
            <person name="van Eijk R."/>
            <person name="Schleper C."/>
            <person name="Guy L."/>
            <person name="Ettema T.J."/>
        </authorList>
    </citation>
    <scope>NUCLEOTIDE SEQUENCE</scope>
</reference>
<dbReference type="EMBL" id="LAZR01005281">
    <property type="protein sequence ID" value="KKN01263.1"/>
    <property type="molecule type" value="Genomic_DNA"/>
</dbReference>
<comment type="caution">
    <text evidence="2">The sequence shown here is derived from an EMBL/GenBank/DDBJ whole genome shotgun (WGS) entry which is preliminary data.</text>
</comment>
<feature type="domain" description="Pilus assembly protein C-terminal" evidence="1">
    <location>
        <begin position="60"/>
        <end position="155"/>
    </location>
</feature>
<accession>A0A0F9Q7D4</accession>
<dbReference type="AlphaFoldDB" id="A0A0F9Q7D4"/>
<dbReference type="InterPro" id="IPR031917">
    <property type="entry name" value="Pilus_assem_C"/>
</dbReference>
<feature type="non-terminal residue" evidence="2">
    <location>
        <position position="1"/>
    </location>
</feature>